<evidence type="ECO:0000313" key="1">
    <source>
        <dbReference type="EMBL" id="KAI4860628.1"/>
    </source>
</evidence>
<evidence type="ECO:0000313" key="2">
    <source>
        <dbReference type="Proteomes" id="UP001497700"/>
    </source>
</evidence>
<proteinExistence type="predicted"/>
<organism evidence="1 2">
    <name type="scientific">Hypoxylon rubiginosum</name>
    <dbReference type="NCBI Taxonomy" id="110542"/>
    <lineage>
        <taxon>Eukaryota</taxon>
        <taxon>Fungi</taxon>
        <taxon>Dikarya</taxon>
        <taxon>Ascomycota</taxon>
        <taxon>Pezizomycotina</taxon>
        <taxon>Sordariomycetes</taxon>
        <taxon>Xylariomycetidae</taxon>
        <taxon>Xylariales</taxon>
        <taxon>Hypoxylaceae</taxon>
        <taxon>Hypoxylon</taxon>
    </lineage>
</organism>
<name>A0ACB9YN99_9PEZI</name>
<keyword evidence="2" id="KW-1185">Reference proteome</keyword>
<reference evidence="1 2" key="1">
    <citation type="journal article" date="2022" name="New Phytol.">
        <title>Ecological generalism drives hyperdiversity of secondary metabolite gene clusters in xylarialean endophytes.</title>
        <authorList>
            <person name="Franco M.E.E."/>
            <person name="Wisecaver J.H."/>
            <person name="Arnold A.E."/>
            <person name="Ju Y.M."/>
            <person name="Slot J.C."/>
            <person name="Ahrendt S."/>
            <person name="Moore L.P."/>
            <person name="Eastman K.E."/>
            <person name="Scott K."/>
            <person name="Konkel Z."/>
            <person name="Mondo S.J."/>
            <person name="Kuo A."/>
            <person name="Hayes R.D."/>
            <person name="Haridas S."/>
            <person name="Andreopoulos B."/>
            <person name="Riley R."/>
            <person name="LaButti K."/>
            <person name="Pangilinan J."/>
            <person name="Lipzen A."/>
            <person name="Amirebrahimi M."/>
            <person name="Yan J."/>
            <person name="Adam C."/>
            <person name="Keymanesh K."/>
            <person name="Ng V."/>
            <person name="Louie K."/>
            <person name="Northen T."/>
            <person name="Drula E."/>
            <person name="Henrissat B."/>
            <person name="Hsieh H.M."/>
            <person name="Youens-Clark K."/>
            <person name="Lutzoni F."/>
            <person name="Miadlikowska J."/>
            <person name="Eastwood D.C."/>
            <person name="Hamelin R.C."/>
            <person name="Grigoriev I.V."/>
            <person name="U'Ren J.M."/>
        </authorList>
    </citation>
    <scope>NUCLEOTIDE SEQUENCE [LARGE SCALE GENOMIC DNA]</scope>
    <source>
        <strain evidence="1 2">CBS 119005</strain>
    </source>
</reference>
<sequence>MASGPSKRTYLSLLEASDSFPYNVTPAEAYYQLFLPNDDQPHGYLLPETVQKMPWTPHFHISHDQPRSVTVLDSSGGQDTPGAVNAAFQELVDTCIEQDLFHIIDGKHSEPFAIVSANIPVHVERFAAALFGITCRGAYITAYTRSADDGSLKLWIPRRAAHLYTGAGLLDGTVAGGIKAGASPLETVVREADEEASLPEALVRARVRPAGAVTYVGVTGLDFPGEKGLVVPLVNYVHDLELPSDVVPEPNDDEVERFYCMTVGEVQDALLNGEFKADSAVVLVDFFIRHGIITADNEEDFVEINMRLHRRLPFRLP</sequence>
<gene>
    <name evidence="1" type="ORF">F4820DRAFT_99418</name>
</gene>
<protein>
    <submittedName>
        <fullName evidence="1">NUDIX hydrolase domain-like protein</fullName>
    </submittedName>
</protein>
<dbReference type="Proteomes" id="UP001497700">
    <property type="component" value="Unassembled WGS sequence"/>
</dbReference>
<accession>A0ACB9YN99</accession>
<comment type="caution">
    <text evidence="1">The sequence shown here is derived from an EMBL/GenBank/DDBJ whole genome shotgun (WGS) entry which is preliminary data.</text>
</comment>
<dbReference type="EMBL" id="MU393579">
    <property type="protein sequence ID" value="KAI4860628.1"/>
    <property type="molecule type" value="Genomic_DNA"/>
</dbReference>